<dbReference type="PANTHER" id="PTHR22884">
    <property type="entry name" value="SET DOMAIN PROTEINS"/>
    <property type="match status" value="1"/>
</dbReference>
<evidence type="ECO:0000256" key="6">
    <source>
        <dbReference type="ARBA" id="ARBA00022679"/>
    </source>
</evidence>
<evidence type="ECO:0000256" key="11">
    <source>
        <dbReference type="ARBA" id="ARBA00022833"/>
    </source>
</evidence>
<proteinExistence type="predicted"/>
<feature type="compositionally biased region" description="Basic residues" evidence="17">
    <location>
        <begin position="53"/>
        <end position="62"/>
    </location>
</feature>
<feature type="compositionally biased region" description="Polar residues" evidence="17">
    <location>
        <begin position="82"/>
        <end position="91"/>
    </location>
</feature>
<dbReference type="Pfam" id="PF23004">
    <property type="entry name" value="PHDvar_NSD"/>
    <property type="match status" value="1"/>
</dbReference>
<keyword evidence="12" id="KW-0156">Chromatin regulator</keyword>
<evidence type="ECO:0000256" key="16">
    <source>
        <dbReference type="PROSITE-ProRule" id="PRU00175"/>
    </source>
</evidence>
<evidence type="ECO:0000256" key="1">
    <source>
        <dbReference type="ARBA" id="ARBA00004123"/>
    </source>
</evidence>
<dbReference type="InterPro" id="IPR003616">
    <property type="entry name" value="Post-SET_dom"/>
</dbReference>
<evidence type="ECO:0000259" key="20">
    <source>
        <dbReference type="PROSITE" id="PS50280"/>
    </source>
</evidence>
<feature type="domain" description="AWS" evidence="23">
    <location>
        <begin position="854"/>
        <end position="904"/>
    </location>
</feature>
<dbReference type="CDD" id="cd15564">
    <property type="entry name" value="PHD1_NSD"/>
    <property type="match status" value="1"/>
</dbReference>
<dbReference type="CDD" id="cd15565">
    <property type="entry name" value="PHD2_NSD"/>
    <property type="match status" value="1"/>
</dbReference>
<dbReference type="InterPro" id="IPR036910">
    <property type="entry name" value="HMG_box_dom_sf"/>
</dbReference>
<dbReference type="RefSeq" id="XP_033313855.1">
    <property type="nucleotide sequence ID" value="XM_033457964.1"/>
</dbReference>
<dbReference type="CDD" id="cd05838">
    <property type="entry name" value="PWWP_NSD_rpt2"/>
    <property type="match status" value="1"/>
</dbReference>
<dbReference type="Proteomes" id="UP000515164">
    <property type="component" value="Unplaced"/>
</dbReference>
<evidence type="ECO:0000259" key="23">
    <source>
        <dbReference type="PROSITE" id="PS51215"/>
    </source>
</evidence>
<comment type="subcellular location">
    <subcellularLocation>
        <location evidence="2">Chromosome</location>
    </subcellularLocation>
    <subcellularLocation>
        <location evidence="1">Nucleus</location>
    </subcellularLocation>
</comment>
<dbReference type="InterPro" id="IPR001214">
    <property type="entry name" value="SET_dom"/>
</dbReference>
<feature type="domain" description="Post-SET" evidence="22">
    <location>
        <begin position="1030"/>
        <end position="1046"/>
    </location>
</feature>
<dbReference type="SMART" id="SM00570">
    <property type="entry name" value="AWS"/>
    <property type="match status" value="1"/>
</dbReference>
<dbReference type="GeneID" id="117212868"/>
<dbReference type="SMART" id="SM00317">
    <property type="entry name" value="SET"/>
    <property type="match status" value="1"/>
</dbReference>
<dbReference type="Pfam" id="PF00855">
    <property type="entry name" value="PWWP"/>
    <property type="match status" value="2"/>
</dbReference>
<evidence type="ECO:0000256" key="17">
    <source>
        <dbReference type="SAM" id="MobiDB-lite"/>
    </source>
</evidence>
<dbReference type="PROSITE" id="PS50089">
    <property type="entry name" value="ZF_RING_2"/>
    <property type="match status" value="1"/>
</dbReference>
<dbReference type="InterPro" id="IPR055198">
    <property type="entry name" value="NSD_PHD"/>
</dbReference>
<dbReference type="Pfam" id="PF00856">
    <property type="entry name" value="SET"/>
    <property type="match status" value="1"/>
</dbReference>
<feature type="compositionally biased region" description="Polar residues" evidence="17">
    <location>
        <begin position="326"/>
        <end position="340"/>
    </location>
</feature>
<evidence type="ECO:0000256" key="13">
    <source>
        <dbReference type="ARBA" id="ARBA00023015"/>
    </source>
</evidence>
<accession>A0A6P8NH73</accession>
<feature type="domain" description="PHD-type" evidence="18">
    <location>
        <begin position="674"/>
        <end position="718"/>
    </location>
</feature>
<dbReference type="SUPFAM" id="SSF47095">
    <property type="entry name" value="HMG-box"/>
    <property type="match status" value="1"/>
</dbReference>
<dbReference type="GO" id="GO:0005694">
    <property type="term" value="C:chromosome"/>
    <property type="evidence" value="ECO:0007669"/>
    <property type="project" value="UniProtKB-SubCell"/>
</dbReference>
<dbReference type="SUPFAM" id="SSF57903">
    <property type="entry name" value="FYVE/PHD zinc finger"/>
    <property type="match status" value="2"/>
</dbReference>
<dbReference type="PROSITE" id="PS01359">
    <property type="entry name" value="ZF_PHD_1"/>
    <property type="match status" value="1"/>
</dbReference>
<dbReference type="GO" id="GO:0005634">
    <property type="term" value="C:nucleus"/>
    <property type="evidence" value="ECO:0007669"/>
    <property type="project" value="UniProtKB-SubCell"/>
</dbReference>
<keyword evidence="6" id="KW-0808">Transferase</keyword>
<dbReference type="CDD" id="cd15566">
    <property type="entry name" value="PHD3_NSD"/>
    <property type="match status" value="1"/>
</dbReference>
<keyword evidence="13" id="KW-0805">Transcription regulation</keyword>
<evidence type="ECO:0000259" key="21">
    <source>
        <dbReference type="PROSITE" id="PS50812"/>
    </source>
</evidence>
<evidence type="ECO:0000256" key="5">
    <source>
        <dbReference type="ARBA" id="ARBA00022603"/>
    </source>
</evidence>
<evidence type="ECO:0000256" key="15">
    <source>
        <dbReference type="ARBA" id="ARBA00023242"/>
    </source>
</evidence>
<dbReference type="SUPFAM" id="SSF63748">
    <property type="entry name" value="Tudor/PWWP/MBT"/>
    <property type="match status" value="2"/>
</dbReference>
<keyword evidence="14" id="KW-0804">Transcription</keyword>
<dbReference type="PROSITE" id="PS50868">
    <property type="entry name" value="POST_SET"/>
    <property type="match status" value="1"/>
</dbReference>
<evidence type="ECO:0000259" key="22">
    <source>
        <dbReference type="PROSITE" id="PS50868"/>
    </source>
</evidence>
<dbReference type="InterPro" id="IPR041306">
    <property type="entry name" value="C5HCH"/>
</dbReference>
<dbReference type="InterPro" id="IPR019787">
    <property type="entry name" value="Znf_PHD-finger"/>
</dbReference>
<keyword evidence="4" id="KW-0597">Phosphoprotein</keyword>
<feature type="region of interest" description="Disordered" evidence="17">
    <location>
        <begin position="1179"/>
        <end position="1250"/>
    </location>
</feature>
<feature type="domain" description="PWWP" evidence="21">
    <location>
        <begin position="133"/>
        <end position="199"/>
    </location>
</feature>
<protein>
    <submittedName>
        <fullName evidence="25">Histone-lysine N-methyltransferase NSD2 isoform X1</fullName>
    </submittedName>
</protein>
<evidence type="ECO:0000256" key="2">
    <source>
        <dbReference type="ARBA" id="ARBA00004286"/>
    </source>
</evidence>
<dbReference type="CDD" id="cd20144">
    <property type="entry name" value="PWWP_NSD_rpt1"/>
    <property type="match status" value="1"/>
</dbReference>
<dbReference type="KEGG" id="bbif:117212868"/>
<name>A0A6P8NH73_9HYME</name>
<dbReference type="GO" id="GO:0140938">
    <property type="term" value="F:histone H3 methyltransferase activity"/>
    <property type="evidence" value="ECO:0007669"/>
    <property type="project" value="UniProtKB-ARBA"/>
</dbReference>
<keyword evidence="24" id="KW-1185">Reference proteome</keyword>
<feature type="compositionally biased region" description="Polar residues" evidence="17">
    <location>
        <begin position="42"/>
        <end position="51"/>
    </location>
</feature>
<dbReference type="GO" id="GO:0016279">
    <property type="term" value="F:protein-lysine N-methyltransferase activity"/>
    <property type="evidence" value="ECO:0007669"/>
    <property type="project" value="UniProtKB-ARBA"/>
</dbReference>
<keyword evidence="5" id="KW-0489">Methyltransferase</keyword>
<dbReference type="InterPro" id="IPR059153">
    <property type="entry name" value="NSD_PHD-1st"/>
</dbReference>
<dbReference type="CTD" id="43351"/>
<keyword evidence="15" id="KW-0539">Nucleus</keyword>
<dbReference type="InterPro" id="IPR006560">
    <property type="entry name" value="AWS_dom"/>
</dbReference>
<evidence type="ECO:0000256" key="12">
    <source>
        <dbReference type="ARBA" id="ARBA00022853"/>
    </source>
</evidence>
<organism evidence="24 25">
    <name type="scientific">Bombus bifarius</name>
    <dbReference type="NCBI Taxonomy" id="103933"/>
    <lineage>
        <taxon>Eukaryota</taxon>
        <taxon>Metazoa</taxon>
        <taxon>Ecdysozoa</taxon>
        <taxon>Arthropoda</taxon>
        <taxon>Hexapoda</taxon>
        <taxon>Insecta</taxon>
        <taxon>Pterygota</taxon>
        <taxon>Neoptera</taxon>
        <taxon>Endopterygota</taxon>
        <taxon>Hymenoptera</taxon>
        <taxon>Apocrita</taxon>
        <taxon>Aculeata</taxon>
        <taxon>Apoidea</taxon>
        <taxon>Anthophila</taxon>
        <taxon>Apidae</taxon>
        <taxon>Bombus</taxon>
        <taxon>Pyrobombus</taxon>
    </lineage>
</organism>
<reference evidence="25" key="1">
    <citation type="submission" date="2025-08" db="UniProtKB">
        <authorList>
            <consortium name="RefSeq"/>
        </authorList>
    </citation>
    <scope>IDENTIFICATION</scope>
    <source>
        <tissue evidence="25">Muscle</tissue>
    </source>
</reference>
<dbReference type="InterPro" id="IPR046341">
    <property type="entry name" value="SET_dom_sf"/>
</dbReference>
<feature type="domain" description="SET" evidence="20">
    <location>
        <begin position="898"/>
        <end position="1023"/>
    </location>
</feature>
<dbReference type="SMART" id="SM00508">
    <property type="entry name" value="PostSET"/>
    <property type="match status" value="1"/>
</dbReference>
<feature type="region of interest" description="Disordered" evidence="17">
    <location>
        <begin position="247"/>
        <end position="342"/>
    </location>
</feature>
<feature type="domain" description="RING-type" evidence="19">
    <location>
        <begin position="563"/>
        <end position="608"/>
    </location>
</feature>
<dbReference type="CDD" id="cd15567">
    <property type="entry name" value="PHD4_NSD"/>
    <property type="match status" value="1"/>
</dbReference>
<feature type="region of interest" description="Disordered" evidence="17">
    <location>
        <begin position="41"/>
        <end position="112"/>
    </location>
</feature>
<dbReference type="Pfam" id="PF17907">
    <property type="entry name" value="AWS"/>
    <property type="match status" value="1"/>
</dbReference>
<dbReference type="CDD" id="cd21991">
    <property type="entry name" value="HMG-box_NSD2"/>
    <property type="match status" value="1"/>
</dbReference>
<dbReference type="GO" id="GO:0032259">
    <property type="term" value="P:methylation"/>
    <property type="evidence" value="ECO:0007669"/>
    <property type="project" value="UniProtKB-KW"/>
</dbReference>
<evidence type="ECO:0000256" key="3">
    <source>
        <dbReference type="ARBA" id="ARBA00022454"/>
    </source>
</evidence>
<evidence type="ECO:0000256" key="4">
    <source>
        <dbReference type="ARBA" id="ARBA00022553"/>
    </source>
</evidence>
<dbReference type="InterPro" id="IPR019786">
    <property type="entry name" value="Zinc_finger_PHD-type_CS"/>
</dbReference>
<dbReference type="InterPro" id="IPR047443">
    <property type="entry name" value="HMG-box_NSD2"/>
</dbReference>
<dbReference type="InterPro" id="IPR001841">
    <property type="entry name" value="Znf_RING"/>
</dbReference>
<dbReference type="InterPro" id="IPR000313">
    <property type="entry name" value="PWWP_dom"/>
</dbReference>
<feature type="domain" description="PWWP" evidence="21">
    <location>
        <begin position="723"/>
        <end position="785"/>
    </location>
</feature>
<keyword evidence="10 16" id="KW-0863">Zinc-finger</keyword>
<evidence type="ECO:0000313" key="24">
    <source>
        <dbReference type="Proteomes" id="UP000515164"/>
    </source>
</evidence>
<dbReference type="InterPro" id="IPR013083">
    <property type="entry name" value="Znf_RING/FYVE/PHD"/>
</dbReference>
<dbReference type="Pfam" id="PF23011">
    <property type="entry name" value="PHD-1st_NSD"/>
    <property type="match status" value="2"/>
</dbReference>
<feature type="compositionally biased region" description="Acidic residues" evidence="17">
    <location>
        <begin position="1232"/>
        <end position="1245"/>
    </location>
</feature>
<feature type="compositionally biased region" description="Acidic residues" evidence="17">
    <location>
        <begin position="1183"/>
        <end position="1192"/>
    </location>
</feature>
<dbReference type="SMART" id="SM00184">
    <property type="entry name" value="RING"/>
    <property type="match status" value="2"/>
</dbReference>
<dbReference type="CDD" id="cd19173">
    <property type="entry name" value="SET_NSD"/>
    <property type="match status" value="1"/>
</dbReference>
<dbReference type="SUPFAM" id="SSF82199">
    <property type="entry name" value="SET domain"/>
    <property type="match status" value="1"/>
</dbReference>
<keyword evidence="9" id="KW-0677">Repeat</keyword>
<dbReference type="Gene3D" id="2.170.270.10">
    <property type="entry name" value="SET domain"/>
    <property type="match status" value="1"/>
</dbReference>
<dbReference type="PROSITE" id="PS50016">
    <property type="entry name" value="ZF_PHD_2"/>
    <property type="match status" value="1"/>
</dbReference>
<dbReference type="InterPro" id="IPR011011">
    <property type="entry name" value="Znf_FYVE_PHD"/>
</dbReference>
<feature type="compositionally biased region" description="Basic and acidic residues" evidence="17">
    <location>
        <begin position="290"/>
        <end position="311"/>
    </location>
</feature>
<dbReference type="PROSITE" id="PS50812">
    <property type="entry name" value="PWWP"/>
    <property type="match status" value="2"/>
</dbReference>
<dbReference type="GO" id="GO:0008270">
    <property type="term" value="F:zinc ion binding"/>
    <property type="evidence" value="ECO:0007669"/>
    <property type="project" value="UniProtKB-KW"/>
</dbReference>
<evidence type="ECO:0000256" key="8">
    <source>
        <dbReference type="ARBA" id="ARBA00022723"/>
    </source>
</evidence>
<keyword evidence="3" id="KW-0158">Chromosome</keyword>
<dbReference type="InterPro" id="IPR050777">
    <property type="entry name" value="SET2_Histone-Lys_MeTrsfase"/>
</dbReference>
<keyword evidence="7" id="KW-0949">S-adenosyl-L-methionine</keyword>
<dbReference type="Pfam" id="PF17982">
    <property type="entry name" value="C5HCH"/>
    <property type="match status" value="1"/>
</dbReference>
<dbReference type="PROSITE" id="PS50280">
    <property type="entry name" value="SET"/>
    <property type="match status" value="1"/>
</dbReference>
<dbReference type="InterPro" id="IPR055197">
    <property type="entry name" value="PHDvar_NSD"/>
</dbReference>
<gene>
    <name evidence="25" type="primary">LOC117212868</name>
</gene>
<dbReference type="FunFam" id="2.30.30.140:FF:000099">
    <property type="entry name" value="Histone-lysine N-methyltransferase"/>
    <property type="match status" value="1"/>
</dbReference>
<sequence length="1301" mass="147797">MNTINRVNSKVGITIESRFGELDRNLGTTCSNFKNDPKDFSINFSKTSSGRSRYGRTIKPKSPKNEVATSSKNSKMPRNRKYQNSPDSSNDSTDENNTVNDMDDTSDSSTNLSIMEDTTPKLVDSPIQCNWILGQLAWARVGNFPFWPCVITLDPVLMVYHRLKATARSQTLMIHVQYFGDKGRHSWVSSNSMIPFTNLADFKKLSESITAEVKKRDAKYAAAFIVKPGIKSKWESAIEEAMEVESMSNDDRAHVFKPKEKSIRNKSSKISEEKDKANKRKNSSDSNGPDFKRARQDNVYEVDKEKTDGTKQKMLKYIENGKNHSKLNSDTPPLSPLSQRDSNDEISLVQKVEFRTEEDVDGVFEVYYERNRDMLEDEYPDASEHDIRKYLKKTWDNMNSSFRKKYRSYVTSDTTSAHTKENSLNNEDDLLLEINGSAKDNKRSRIKVEKEEISVSETKRNRPYNLFKGTKQEKVCQICEKTGKLTRCKGPCYSYFHLSCVKPGESSPEHSVDENIMDDKILNDINEIKQSNTDNDENNGKSEEQEDEFFKCIDCLSGVAPACFICNEREGDRIRCSVLACGKHYHSSCLKSWPQSHWQGGRLTCPYHVCHTCSSDNPQDSHSRAPNEKLARCVRCPSSYHTSTSCLPAGSVILTGSQIVCPKHYQAPQPPVNAAWCFLCTRGGSLICCDTCPTSFHLECLGIDAPDGAFICEDCETGRLPLYGEVVWVKLGNYRWWPSRICYPHEIPENIEAIPHSPGKFCVMFLGSNNYHWIHRGRAFLYQDGDANIKPPIGKKNRDDTYRKALEEANEIHQRLKIERAAAKDHGPRGLKPPHYVKLKMNKPVGNVKPAEVESIVACDCDAEWENPCAPGTDCLNRILLVECSPGICPAGAKCKNQAFVQRQYPAMEPFHTVGRGWGLRSLEHIKAGQFVIEYVGEVIDEAEYKRRLHRKKELKNENFYFLTIDNNRMIDAEPKGNLSRFMNHSCSPNCETQKWTVNGDTRIGLFALCDIERGEELTFNYNLACDGETRKPCLCGAPNCSGFIGLKVQKPQVTTPSTAGIQQKKFDKIDKMKRQKRLRKHVLCWSCGQEIEKLTEFVVCDQKTCNKKYHKSCVIIDDADSRFSCPWHHCAECRRRTSAHCSFCSAAFCQVHLDGNLFEYSEKAGFVCKLHESMDMQRSAEDEKDYSDNDTETDKEHSSTGSNSPLIIMEKSIPREPSPRVSIIEVHPSSEESEESQKEDDEEATQSTNFMPCEYSSKSMKRKELHRLSLRLKGEKDQVEKFSNLTSSQLEAIIGGSLFE</sequence>
<dbReference type="PROSITE" id="PS51215">
    <property type="entry name" value="AWS"/>
    <property type="match status" value="1"/>
</dbReference>
<evidence type="ECO:0000256" key="14">
    <source>
        <dbReference type="ARBA" id="ARBA00023163"/>
    </source>
</evidence>
<evidence type="ECO:0000256" key="10">
    <source>
        <dbReference type="ARBA" id="ARBA00022771"/>
    </source>
</evidence>
<dbReference type="InterPro" id="IPR001965">
    <property type="entry name" value="Znf_PHD"/>
</dbReference>
<dbReference type="SMART" id="SM00293">
    <property type="entry name" value="PWWP"/>
    <property type="match status" value="2"/>
</dbReference>
<dbReference type="SMART" id="SM00249">
    <property type="entry name" value="PHD"/>
    <property type="match status" value="4"/>
</dbReference>
<evidence type="ECO:0000259" key="18">
    <source>
        <dbReference type="PROSITE" id="PS50016"/>
    </source>
</evidence>
<keyword evidence="11" id="KW-0862">Zinc</keyword>
<evidence type="ECO:0000256" key="9">
    <source>
        <dbReference type="ARBA" id="ARBA00022737"/>
    </source>
</evidence>
<feature type="compositionally biased region" description="Basic and acidic residues" evidence="17">
    <location>
        <begin position="249"/>
        <end position="276"/>
    </location>
</feature>
<dbReference type="Gene3D" id="2.30.30.140">
    <property type="match status" value="2"/>
</dbReference>
<dbReference type="Pfam" id="PF22908">
    <property type="entry name" value="PHD_NSD"/>
    <property type="match status" value="1"/>
</dbReference>
<evidence type="ECO:0000259" key="19">
    <source>
        <dbReference type="PROSITE" id="PS50089"/>
    </source>
</evidence>
<evidence type="ECO:0000313" key="25">
    <source>
        <dbReference type="RefSeq" id="XP_033313855.1"/>
    </source>
</evidence>
<evidence type="ECO:0000256" key="7">
    <source>
        <dbReference type="ARBA" id="ARBA00022691"/>
    </source>
</evidence>
<dbReference type="Gene3D" id="3.30.40.10">
    <property type="entry name" value="Zinc/RING finger domain, C3HC4 (zinc finger)"/>
    <property type="match status" value="4"/>
</dbReference>
<keyword evidence="8" id="KW-0479">Metal-binding</keyword>